<evidence type="ECO:0000256" key="3">
    <source>
        <dbReference type="ARBA" id="ARBA00022475"/>
    </source>
</evidence>
<sequence length="404" mass="44065">MGAKLRYAHALSKSSLKWGLRLIAIFLCIGMCSLSVMLAYLNGLQKNVRRDLADNQGFHLYISLEDLAASGGNSKNPYTQLMETLQPLVDEGQIRSIVAYKDSMGLYVATASETQAAAQKPVLYRRLYPATSRLEALKEQLIVIKDAEADAKDYTRAAAGDGGVYLPLELYSSLLNDQATIKIASQSLGLEDLNIKEAGIYQSFGIATPIIYAVLPKAEDVAYLGMRVDDFFAVKALKTHMVSLGIPAAAISTWQDKHRAVLRALVLEKSLALILVIAVLLMGLMGLSHAVDRLVQEKQREFRILCTLGVPKRRIGAVMLLLVGLLGAISAGMGVLFAMLFVKYLGVKLIPALVFIPYEIQSIEVLMSIGFCIAATLIFGALGMRGSLQKIGDKESYKGDHDEY</sequence>
<dbReference type="EMBL" id="PDPS01000079">
    <property type="protein sequence ID" value="PID55525.1"/>
    <property type="molecule type" value="Genomic_DNA"/>
</dbReference>
<keyword evidence="6 7" id="KW-0472">Membrane</keyword>
<evidence type="ECO:0000256" key="1">
    <source>
        <dbReference type="ARBA" id="ARBA00004651"/>
    </source>
</evidence>
<proteinExistence type="inferred from homology"/>
<feature type="transmembrane region" description="Helical" evidence="7">
    <location>
        <begin position="316"/>
        <end position="345"/>
    </location>
</feature>
<evidence type="ECO:0000313" key="9">
    <source>
        <dbReference type="EMBL" id="PID55525.1"/>
    </source>
</evidence>
<dbReference type="InterPro" id="IPR003838">
    <property type="entry name" value="ABC3_permease_C"/>
</dbReference>
<feature type="transmembrane region" description="Helical" evidence="7">
    <location>
        <begin position="365"/>
        <end position="384"/>
    </location>
</feature>
<comment type="subcellular location">
    <subcellularLocation>
        <location evidence="1">Cell membrane</location>
        <topology evidence="1">Multi-pass membrane protein</topology>
    </subcellularLocation>
</comment>
<feature type="domain" description="ABC3 transporter permease C-terminal" evidence="8">
    <location>
        <begin position="274"/>
        <end position="383"/>
    </location>
</feature>
<organism evidence="9 10">
    <name type="scientific">candidate division KSB3 bacterium</name>
    <dbReference type="NCBI Taxonomy" id="2044937"/>
    <lineage>
        <taxon>Bacteria</taxon>
        <taxon>candidate division KSB3</taxon>
    </lineage>
</organism>
<keyword evidence="4 7" id="KW-0812">Transmembrane</keyword>
<comment type="caution">
    <text evidence="9">The sequence shown here is derived from an EMBL/GenBank/DDBJ whole genome shotgun (WGS) entry which is preliminary data.</text>
</comment>
<evidence type="ECO:0000313" key="10">
    <source>
        <dbReference type="Proteomes" id="UP000229740"/>
    </source>
</evidence>
<keyword evidence="3" id="KW-1003">Cell membrane</keyword>
<reference evidence="9 10" key="1">
    <citation type="submission" date="2017-10" db="EMBL/GenBank/DDBJ databases">
        <title>Novel microbial diversity and functional potential in the marine mammal oral microbiome.</title>
        <authorList>
            <person name="Dudek N.K."/>
            <person name="Sun C.L."/>
            <person name="Burstein D."/>
            <person name="Kantor R.S."/>
            <person name="Aliaga Goltsman D.S."/>
            <person name="Bik E.M."/>
            <person name="Thomas B.C."/>
            <person name="Banfield J.F."/>
            <person name="Relman D.A."/>
        </authorList>
    </citation>
    <scope>NUCLEOTIDE SEQUENCE [LARGE SCALE GENOMIC DNA]</scope>
    <source>
        <strain evidence="9">DOLZORAL124_49_17</strain>
    </source>
</reference>
<protein>
    <recommendedName>
        <fullName evidence="8">ABC3 transporter permease C-terminal domain-containing protein</fullName>
    </recommendedName>
</protein>
<dbReference type="PANTHER" id="PTHR30489:SF0">
    <property type="entry name" value="LIPOPROTEIN-RELEASING SYSTEM TRANSMEMBRANE PROTEIN LOLE"/>
    <property type="match status" value="1"/>
</dbReference>
<name>A0A2G6E0D8_9BACT</name>
<keyword evidence="5 7" id="KW-1133">Transmembrane helix</keyword>
<dbReference type="Proteomes" id="UP000229740">
    <property type="component" value="Unassembled WGS sequence"/>
</dbReference>
<feature type="transmembrane region" description="Helical" evidence="7">
    <location>
        <begin position="20"/>
        <end position="41"/>
    </location>
</feature>
<accession>A0A2G6E0D8</accession>
<feature type="transmembrane region" description="Helical" evidence="7">
    <location>
        <begin position="271"/>
        <end position="295"/>
    </location>
</feature>
<comment type="similarity">
    <text evidence="2">Belongs to the ABC-4 integral membrane protein family. LolC/E subfamily.</text>
</comment>
<gene>
    <name evidence="9" type="ORF">CSB45_15590</name>
</gene>
<dbReference type="GO" id="GO:0098797">
    <property type="term" value="C:plasma membrane protein complex"/>
    <property type="evidence" value="ECO:0007669"/>
    <property type="project" value="TreeGrafter"/>
</dbReference>
<evidence type="ECO:0000256" key="5">
    <source>
        <dbReference type="ARBA" id="ARBA00022989"/>
    </source>
</evidence>
<evidence type="ECO:0000256" key="7">
    <source>
        <dbReference type="SAM" id="Phobius"/>
    </source>
</evidence>
<dbReference type="InterPro" id="IPR051447">
    <property type="entry name" value="Lipoprotein-release_system"/>
</dbReference>
<evidence type="ECO:0000256" key="6">
    <source>
        <dbReference type="ARBA" id="ARBA00023136"/>
    </source>
</evidence>
<evidence type="ECO:0000256" key="4">
    <source>
        <dbReference type="ARBA" id="ARBA00022692"/>
    </source>
</evidence>
<dbReference type="AlphaFoldDB" id="A0A2G6E0D8"/>
<dbReference type="PANTHER" id="PTHR30489">
    <property type="entry name" value="LIPOPROTEIN-RELEASING SYSTEM TRANSMEMBRANE PROTEIN LOLE"/>
    <property type="match status" value="1"/>
</dbReference>
<dbReference type="GO" id="GO:0044874">
    <property type="term" value="P:lipoprotein localization to outer membrane"/>
    <property type="evidence" value="ECO:0007669"/>
    <property type="project" value="TreeGrafter"/>
</dbReference>
<evidence type="ECO:0000259" key="8">
    <source>
        <dbReference type="Pfam" id="PF02687"/>
    </source>
</evidence>
<evidence type="ECO:0000256" key="2">
    <source>
        <dbReference type="ARBA" id="ARBA00005236"/>
    </source>
</evidence>
<dbReference type="Pfam" id="PF02687">
    <property type="entry name" value="FtsX"/>
    <property type="match status" value="1"/>
</dbReference>